<dbReference type="GO" id="GO:0003677">
    <property type="term" value="F:DNA binding"/>
    <property type="evidence" value="ECO:0007669"/>
    <property type="project" value="UniProtKB-KW"/>
</dbReference>
<dbReference type="STRING" id="661089.ciss_21210"/>
<dbReference type="EMBL" id="BDJL01000132">
    <property type="protein sequence ID" value="GAV26188.1"/>
    <property type="molecule type" value="Genomic_DNA"/>
</dbReference>
<evidence type="ECO:0000313" key="3">
    <source>
        <dbReference type="EMBL" id="GAV26188.1"/>
    </source>
</evidence>
<comment type="caution">
    <text evidence="3">The sequence shown here is derived from an EMBL/GenBank/DDBJ whole genome shotgun (WGS) entry which is preliminary data.</text>
</comment>
<dbReference type="PROSITE" id="PS50943">
    <property type="entry name" value="HTH_CROC1"/>
    <property type="match status" value="1"/>
</dbReference>
<dbReference type="SUPFAM" id="SSF47413">
    <property type="entry name" value="lambda repressor-like DNA-binding domains"/>
    <property type="match status" value="1"/>
</dbReference>
<protein>
    <submittedName>
        <fullName evidence="3">Transcriptional regulator</fullName>
    </submittedName>
</protein>
<organism evidence="3 4">
    <name type="scientific">Carboxydothermus islandicus</name>
    <dbReference type="NCBI Taxonomy" id="661089"/>
    <lineage>
        <taxon>Bacteria</taxon>
        <taxon>Bacillati</taxon>
        <taxon>Bacillota</taxon>
        <taxon>Clostridia</taxon>
        <taxon>Thermoanaerobacterales</taxon>
        <taxon>Thermoanaerobacteraceae</taxon>
        <taxon>Carboxydothermus</taxon>
    </lineage>
</organism>
<keyword evidence="4" id="KW-1185">Reference proteome</keyword>
<evidence type="ECO:0000313" key="4">
    <source>
        <dbReference type="Proteomes" id="UP000187338"/>
    </source>
</evidence>
<evidence type="ECO:0000259" key="2">
    <source>
        <dbReference type="PROSITE" id="PS50943"/>
    </source>
</evidence>
<reference evidence="4" key="1">
    <citation type="submission" date="2016-12" db="EMBL/GenBank/DDBJ databases">
        <title>Draft Genome Sequences od Carboxydothermus pertinax and islandicus, Hydrogenogenic Carboxydotrophic Bacteria.</title>
        <authorList>
            <person name="Fukuyama Y."/>
            <person name="Ohmae K."/>
            <person name="Yoneda Y."/>
            <person name="Yoshida T."/>
            <person name="Sako Y."/>
        </authorList>
    </citation>
    <scope>NUCLEOTIDE SEQUENCE [LARGE SCALE GENOMIC DNA]</scope>
    <source>
        <strain evidence="4">SET</strain>
    </source>
</reference>
<sequence length="110" mass="12992">MAIKNKIKLIREEKKISRKELAKRVGISYWALCKYENNERTPDIELFWKIAQELEVSIEYVAGLVKEENSLSNPSMVIQKIYLLPAEAIEEVNLFVDFLNYKYQHKSIKK</sequence>
<gene>
    <name evidence="3" type="ORF">ciss_21210</name>
</gene>
<dbReference type="AlphaFoldDB" id="A0A1L8D4V3"/>
<dbReference type="SMART" id="SM00530">
    <property type="entry name" value="HTH_XRE"/>
    <property type="match status" value="1"/>
</dbReference>
<evidence type="ECO:0000256" key="1">
    <source>
        <dbReference type="ARBA" id="ARBA00023125"/>
    </source>
</evidence>
<dbReference type="InterPro" id="IPR010982">
    <property type="entry name" value="Lambda_DNA-bd_dom_sf"/>
</dbReference>
<dbReference type="Pfam" id="PF01381">
    <property type="entry name" value="HTH_3"/>
    <property type="match status" value="1"/>
</dbReference>
<keyword evidence="1" id="KW-0238">DNA-binding</keyword>
<dbReference type="OrthoDB" id="1786861at2"/>
<feature type="domain" description="HTH cro/C1-type" evidence="2">
    <location>
        <begin position="7"/>
        <end position="61"/>
    </location>
</feature>
<dbReference type="InterPro" id="IPR001387">
    <property type="entry name" value="Cro/C1-type_HTH"/>
</dbReference>
<dbReference type="PANTHER" id="PTHR46558:SF11">
    <property type="entry name" value="HTH-TYPE TRANSCRIPTIONAL REGULATOR XRE"/>
    <property type="match status" value="1"/>
</dbReference>
<dbReference type="Proteomes" id="UP000187338">
    <property type="component" value="Unassembled WGS sequence"/>
</dbReference>
<proteinExistence type="predicted"/>
<dbReference type="PANTHER" id="PTHR46558">
    <property type="entry name" value="TRACRIPTIONAL REGULATORY PROTEIN-RELATED-RELATED"/>
    <property type="match status" value="1"/>
</dbReference>
<dbReference type="CDD" id="cd00093">
    <property type="entry name" value="HTH_XRE"/>
    <property type="match status" value="1"/>
</dbReference>
<accession>A0A1L8D4V3</accession>
<name>A0A1L8D4V3_9THEO</name>
<dbReference type="RefSeq" id="WP_075866351.1">
    <property type="nucleotide sequence ID" value="NZ_BDJL01000132.1"/>
</dbReference>
<dbReference type="Gene3D" id="1.10.260.40">
    <property type="entry name" value="lambda repressor-like DNA-binding domains"/>
    <property type="match status" value="1"/>
</dbReference>